<name>A0A5Q4YWP7_9BURK</name>
<dbReference type="KEGG" id="pdio:PDMSB3_0116.2"/>
<reference evidence="1 2" key="1">
    <citation type="submission" date="2019-08" db="EMBL/GenBank/DDBJ databases">
        <authorList>
            <person name="Herpell B J."/>
        </authorList>
    </citation>
    <scope>NUCLEOTIDE SEQUENCE [LARGE SCALE GENOMIC DNA]</scope>
    <source>
        <strain evidence="2">Msb3</strain>
        <plasmid evidence="1 2">pI</plasmid>
    </source>
</reference>
<sequence length="52" mass="6128">MPDHVFFTVHRVRALEKDQTLEPVRRIARRRLRASLARRSGAILAEQICQRC</sequence>
<evidence type="ECO:0000313" key="1">
    <source>
        <dbReference type="EMBL" id="VVD30952.1"/>
    </source>
</evidence>
<gene>
    <name evidence="1" type="ORF">PDMSB3_0116</name>
</gene>
<proteinExistence type="predicted"/>
<keyword evidence="2" id="KW-1185">Reference proteome</keyword>
<dbReference type="EMBL" id="LR699555">
    <property type="protein sequence ID" value="VVD30952.1"/>
    <property type="molecule type" value="Genomic_DNA"/>
</dbReference>
<accession>A0A5Q4YWP7</accession>
<evidence type="ECO:0000313" key="2">
    <source>
        <dbReference type="Proteomes" id="UP000325811"/>
    </source>
</evidence>
<protein>
    <submittedName>
        <fullName evidence="1">Uncharacterized protein</fullName>
    </submittedName>
</protein>
<dbReference type="AlphaFoldDB" id="A0A5Q4YWP7"/>
<dbReference type="Proteomes" id="UP000325811">
    <property type="component" value="Plasmid pI"/>
</dbReference>
<keyword evidence="1" id="KW-0614">Plasmid</keyword>
<organism evidence="1 2">
    <name type="scientific">Paraburkholderia dioscoreae</name>
    <dbReference type="NCBI Taxonomy" id="2604047"/>
    <lineage>
        <taxon>Bacteria</taxon>
        <taxon>Pseudomonadati</taxon>
        <taxon>Pseudomonadota</taxon>
        <taxon>Betaproteobacteria</taxon>
        <taxon>Burkholderiales</taxon>
        <taxon>Burkholderiaceae</taxon>
        <taxon>Paraburkholderia</taxon>
    </lineage>
</organism>
<geneLocation type="plasmid" evidence="1 2">
    <name>pI</name>
</geneLocation>